<dbReference type="SUPFAM" id="SSF53098">
    <property type="entry name" value="Ribonuclease H-like"/>
    <property type="match status" value="1"/>
</dbReference>
<evidence type="ECO:0000259" key="2">
    <source>
        <dbReference type="PROSITE" id="PS50878"/>
    </source>
</evidence>
<dbReference type="InterPro" id="IPR036875">
    <property type="entry name" value="Znf_CCHC_sf"/>
</dbReference>
<dbReference type="CDD" id="cd09276">
    <property type="entry name" value="Rnase_HI_RT_non_LTR"/>
    <property type="match status" value="1"/>
</dbReference>
<dbReference type="PANTHER" id="PTHR36688:SF2">
    <property type="entry name" value="ENDONUCLEASE_EXONUCLEASE_PHOSPHATASE DOMAIN-CONTAINING PROTEIN"/>
    <property type="match status" value="1"/>
</dbReference>
<dbReference type="Pfam" id="PF14529">
    <property type="entry name" value="Exo_endo_phos_2"/>
    <property type="match status" value="1"/>
</dbReference>
<dbReference type="PROSITE" id="PS50879">
    <property type="entry name" value="RNASE_H_1"/>
    <property type="match status" value="1"/>
</dbReference>
<dbReference type="PROSITE" id="PS50878">
    <property type="entry name" value="RT_POL"/>
    <property type="match status" value="1"/>
</dbReference>
<dbReference type="SUPFAM" id="SSF56672">
    <property type="entry name" value="DNA/RNA polymerases"/>
    <property type="match status" value="1"/>
</dbReference>
<dbReference type="PANTHER" id="PTHR36688">
    <property type="entry name" value="ENDO/EXONUCLEASE/PHOSPHATASE DOMAIN-CONTAINING PROTEIN"/>
    <property type="match status" value="1"/>
</dbReference>
<dbReference type="OrthoDB" id="6507932at2759"/>
<dbReference type="GO" id="GO:0003964">
    <property type="term" value="F:RNA-directed DNA polymerase activity"/>
    <property type="evidence" value="ECO:0007669"/>
    <property type="project" value="UniProtKB-KW"/>
</dbReference>
<feature type="domain" description="Reverse transcriptase" evidence="2">
    <location>
        <begin position="349"/>
        <end position="620"/>
    </location>
</feature>
<reference evidence="4 5" key="1">
    <citation type="journal article" date="2019" name="Sci. Rep.">
        <title>Orb-weaving spider Araneus ventricosus genome elucidates the spidroin gene catalogue.</title>
        <authorList>
            <person name="Kono N."/>
            <person name="Nakamura H."/>
            <person name="Ohtoshi R."/>
            <person name="Moran D.A.P."/>
            <person name="Shinohara A."/>
            <person name="Yoshida Y."/>
            <person name="Fujiwara M."/>
            <person name="Mori M."/>
            <person name="Tomita M."/>
            <person name="Arakawa K."/>
        </authorList>
    </citation>
    <scope>NUCLEOTIDE SEQUENCE [LARGE SCALE GENOMIC DNA]</scope>
</reference>
<evidence type="ECO:0000313" key="4">
    <source>
        <dbReference type="EMBL" id="GBO23905.1"/>
    </source>
</evidence>
<protein>
    <submittedName>
        <fullName evidence="4">Putative RNA-directed DNA polymerase from transposon X-element</fullName>
    </submittedName>
</protein>
<feature type="domain" description="RNase H type-1" evidence="3">
    <location>
        <begin position="830"/>
        <end position="958"/>
    </location>
</feature>
<dbReference type="SUPFAM" id="SSF56219">
    <property type="entry name" value="DNase I-like"/>
    <property type="match status" value="1"/>
</dbReference>
<dbReference type="InterPro" id="IPR000477">
    <property type="entry name" value="RT_dom"/>
</dbReference>
<dbReference type="InterPro" id="IPR036397">
    <property type="entry name" value="RNaseH_sf"/>
</dbReference>
<dbReference type="GO" id="GO:0004523">
    <property type="term" value="F:RNA-DNA hybrid ribonuclease activity"/>
    <property type="evidence" value="ECO:0007669"/>
    <property type="project" value="InterPro"/>
</dbReference>
<keyword evidence="4" id="KW-0695">RNA-directed DNA polymerase</keyword>
<keyword evidence="5" id="KW-1185">Reference proteome</keyword>
<dbReference type="InterPro" id="IPR012337">
    <property type="entry name" value="RNaseH-like_sf"/>
</dbReference>
<evidence type="ECO:0000256" key="1">
    <source>
        <dbReference type="SAM" id="MobiDB-lite"/>
    </source>
</evidence>
<dbReference type="InterPro" id="IPR036691">
    <property type="entry name" value="Endo/exonu/phosph_ase_sf"/>
</dbReference>
<dbReference type="InterPro" id="IPR002156">
    <property type="entry name" value="RNaseH_domain"/>
</dbReference>
<dbReference type="InterPro" id="IPR001878">
    <property type="entry name" value="Znf_CCHC"/>
</dbReference>
<dbReference type="Pfam" id="PF00075">
    <property type="entry name" value="RNase_H"/>
    <property type="match status" value="1"/>
</dbReference>
<dbReference type="GO" id="GO:0008270">
    <property type="term" value="F:zinc ion binding"/>
    <property type="evidence" value="ECO:0007669"/>
    <property type="project" value="InterPro"/>
</dbReference>
<keyword evidence="4" id="KW-0808">Transferase</keyword>
<keyword evidence="4" id="KW-0548">Nucleotidyltransferase</keyword>
<dbReference type="Gene3D" id="3.60.10.10">
    <property type="entry name" value="Endonuclease/exonuclease/phosphatase"/>
    <property type="match status" value="1"/>
</dbReference>
<feature type="compositionally biased region" description="Polar residues" evidence="1">
    <location>
        <begin position="1378"/>
        <end position="1388"/>
    </location>
</feature>
<dbReference type="EMBL" id="BGPR01046924">
    <property type="protein sequence ID" value="GBO23905.1"/>
    <property type="molecule type" value="Genomic_DNA"/>
</dbReference>
<dbReference type="Pfam" id="PF00078">
    <property type="entry name" value="RVT_1"/>
    <property type="match status" value="1"/>
</dbReference>
<dbReference type="SMART" id="SM00343">
    <property type="entry name" value="ZnF_C2HC"/>
    <property type="match status" value="2"/>
</dbReference>
<comment type="caution">
    <text evidence="4">The sequence shown here is derived from an EMBL/GenBank/DDBJ whole genome shotgun (WGS) entry which is preliminary data.</text>
</comment>
<feature type="region of interest" description="Disordered" evidence="1">
    <location>
        <begin position="1374"/>
        <end position="1394"/>
    </location>
</feature>
<organism evidence="4 5">
    <name type="scientific">Araneus ventricosus</name>
    <name type="common">Orbweaver spider</name>
    <name type="synonym">Epeira ventricosa</name>
    <dbReference type="NCBI Taxonomy" id="182803"/>
    <lineage>
        <taxon>Eukaryota</taxon>
        <taxon>Metazoa</taxon>
        <taxon>Ecdysozoa</taxon>
        <taxon>Arthropoda</taxon>
        <taxon>Chelicerata</taxon>
        <taxon>Arachnida</taxon>
        <taxon>Araneae</taxon>
        <taxon>Araneomorphae</taxon>
        <taxon>Entelegynae</taxon>
        <taxon>Araneoidea</taxon>
        <taxon>Araneidae</taxon>
        <taxon>Araneus</taxon>
    </lineage>
</organism>
<evidence type="ECO:0000259" key="3">
    <source>
        <dbReference type="PROSITE" id="PS50879"/>
    </source>
</evidence>
<dbReference type="InterPro" id="IPR043502">
    <property type="entry name" value="DNA/RNA_pol_sf"/>
</dbReference>
<gene>
    <name evidence="4" type="primary">X-elementORF2_379</name>
    <name evidence="4" type="ORF">AVEN_56069_1</name>
</gene>
<dbReference type="InterPro" id="IPR052560">
    <property type="entry name" value="RdDP_mobile_element"/>
</dbReference>
<dbReference type="SUPFAM" id="SSF57756">
    <property type="entry name" value="Retrovirus zinc finger-like domains"/>
    <property type="match status" value="1"/>
</dbReference>
<dbReference type="Gene3D" id="3.30.420.10">
    <property type="entry name" value="Ribonuclease H-like superfamily/Ribonuclease H"/>
    <property type="match status" value="1"/>
</dbReference>
<dbReference type="Proteomes" id="UP000499080">
    <property type="component" value="Unassembled WGS sequence"/>
</dbReference>
<name>A0A4Y2VF38_ARAVE</name>
<dbReference type="GO" id="GO:0042575">
    <property type="term" value="C:DNA polymerase complex"/>
    <property type="evidence" value="ECO:0007669"/>
    <property type="project" value="UniProtKB-ARBA"/>
</dbReference>
<dbReference type="InterPro" id="IPR005135">
    <property type="entry name" value="Endo/exonuclease/phosphatase"/>
</dbReference>
<dbReference type="GO" id="GO:0003676">
    <property type="term" value="F:nucleic acid binding"/>
    <property type="evidence" value="ECO:0007669"/>
    <property type="project" value="InterPro"/>
</dbReference>
<accession>A0A4Y2VF38</accession>
<dbReference type="CDD" id="cd01650">
    <property type="entry name" value="RT_nLTR_like"/>
    <property type="match status" value="1"/>
</dbReference>
<sequence length="1485" mass="168673">MGDFNGHNPIWGSADFNVKGQQVEALLEDHQLCLLNDESFTYFHIPSRTFHTLDLAICSPSLALKWDFSVADDLHNSDHFPIILSYNDDGVTYPERPKRYIFNKADWTLFSQMALISKQLVEKESIDDVVYEITDILTIAADAAIPKTSGKIPKNWKPWWNAECGIADKKQAKAWNRFRRYPTTDNFIAFKHAKANARRIRRKSQRNSWMSFVNSIDSRISPKLLWDKIRKISGYSKNCFSLSVLNSNGQVVTDIKKIANALGATFATVSSETSYPQEFITYKTTEEGKVLNFTTNSNEEYNSDFNLTELKRAIDKSRPTSPGPDDIHLNMIIHLTDSSLINILRVFNRIWREHTFPTSWRTALIIPIAKPGKDPQDPTNYRPIALTSCLCKILERMVNARLVYILETNKWLSPFQSGFRRGRSTLDNILRLETSIRDAFVSKKHLVSIMFDMEKAYDRTWRYGIMRDLYRIGLRGNLPIFIENFLGTRTFRVRLGNILSDSFHQNEGVPQGSVLSVILFIIKINDIIKTLPPFVHGSLFVDDFQIHCSGEDMGFVEKKLQEAIDKINAWGKINGFVISSQKSVAIHFCKRRGLHPDPKLKLNNQMIPFVSEVKFLGLILDKKLTFKSHVNHLKKKCTLSMNIVKILSSSWYGAESSSLLKIYRALIRSKLDYGSAVYGSASKSTLRPLDTIHNQGLRLAVGAFRTSPILSLYTLCNEPSLELRRERLALNLFFKIKSDDSHPSHYNVINPKYGTLFSIRPSFTPTFGFRIGKILRSINTVDFPVLNKSDEFPPWKDISVSFIDVFEKWHKSTTHNLVYQSIFYDHRQQFSGYEPVFTDGSKADNLVGTAVVIRNSIVSGGLHELCSVFTSEIYAIYLALVEIADRNYKKTILYSDSKSAIEALRSVSPLSHPVVLKCVEFYLYLTGKGLNIMFCWIPGHSGIIGNEMADKAARRPATVVDNFVPLCDALQAVKNQLTKKWQRTWDEQNQNKLHDIQPMVKPLKNCALNRKQSVVLNRLRIGHTRLTHKFLLLSEPPPTCTRCQCILSVKHILVHCPNFDIHRRNRFGGNICLKDLLGVITCGELFNVPLDEITEKLQSQGVSHVRRITIRRDGQLLNTKHLILTFSSHVLPEYVKAGYMRLSVRPYIPNPLRCFKCQRFGHSQTSCRGTLTCARCAEVGHESTGCTTKEKCVNCKGDHTSFSRNCLTWKLEKEVVATKVKNQISYPEARKIVATKAPTAGTSYASVAQKKSKKANPPDIPIESHYLGKTATIPQSPHSISEQVLTLPSTSQVVENAPIPICDDASTSQDLTGFKTVTKKKKTKTQSEPTNVQQNEFHSDSFKFWTTSPLQVSSSTIRQVITSLQSEDAFKKPKRTNKVGSTHLNPDSGSMLVDGSSINKIDDIEPSTAEDAIDYDPNETIEECPPVVEYQQPSTHQTPIDKSILKQRLKTSPFRWVDFKAFYDINLSTPVHDKYLKRHEVKRLQ</sequence>
<proteinExistence type="predicted"/>
<evidence type="ECO:0000313" key="5">
    <source>
        <dbReference type="Proteomes" id="UP000499080"/>
    </source>
</evidence>